<reference evidence="1" key="1">
    <citation type="submission" date="2022-11" db="EMBL/GenBank/DDBJ databases">
        <title>beta-Carotene-producing bacterium, Jeongeuplla avenae sp. nov., alleviates the salt stress of Arabidopsis seedlings.</title>
        <authorList>
            <person name="Jiang L."/>
            <person name="Lee J."/>
        </authorList>
    </citation>
    <scope>NUCLEOTIDE SEQUENCE</scope>
    <source>
        <strain evidence="1">DY_R2A_6</strain>
    </source>
</reference>
<protein>
    <submittedName>
        <fullName evidence="1">Manganese-binding transcriptional regulator MntR</fullName>
    </submittedName>
</protein>
<proteinExistence type="predicted"/>
<dbReference type="Proteomes" id="UP001163223">
    <property type="component" value="Chromosome"/>
</dbReference>
<gene>
    <name evidence="1" type="primary">mntR</name>
    <name evidence="1" type="ORF">OXU80_06410</name>
</gene>
<organism evidence="1 2">
    <name type="scientific">Antarcticirhabdus aurantiaca</name>
    <dbReference type="NCBI Taxonomy" id="2606717"/>
    <lineage>
        <taxon>Bacteria</taxon>
        <taxon>Pseudomonadati</taxon>
        <taxon>Pseudomonadota</taxon>
        <taxon>Alphaproteobacteria</taxon>
        <taxon>Hyphomicrobiales</taxon>
        <taxon>Aurantimonadaceae</taxon>
        <taxon>Antarcticirhabdus</taxon>
    </lineage>
</organism>
<accession>A0ACD4NSH0</accession>
<evidence type="ECO:0000313" key="2">
    <source>
        <dbReference type="Proteomes" id="UP001163223"/>
    </source>
</evidence>
<name>A0ACD4NSH0_9HYPH</name>
<dbReference type="EMBL" id="CP113520">
    <property type="protein sequence ID" value="WAJ29850.1"/>
    <property type="molecule type" value="Genomic_DNA"/>
</dbReference>
<keyword evidence="2" id="KW-1185">Reference proteome</keyword>
<evidence type="ECO:0000313" key="1">
    <source>
        <dbReference type="EMBL" id="WAJ29850.1"/>
    </source>
</evidence>
<sequence length="161" mass="17783">MRKNEARARGAEAGAEQAAAHEPLAPARRHKARFARVREAHQSELAEDYVELIDDLIASTGEARAADLAERFGISPGTVARTVQRLIRDGFVRSEPYRAIFLTEKGQALAESCRERHRLVLDFLVALGVDREAAELDAEGIEHHVGGETLAAFRAFLDRRG</sequence>